<organism evidence="2 3">
    <name type="scientific">Bacillus thermotolerans</name>
    <name type="common">Quasibacillus thermotolerans</name>
    <dbReference type="NCBI Taxonomy" id="1221996"/>
    <lineage>
        <taxon>Bacteria</taxon>
        <taxon>Bacillati</taxon>
        <taxon>Bacillota</taxon>
        <taxon>Bacilli</taxon>
        <taxon>Bacillales</taxon>
        <taxon>Bacillaceae</taxon>
        <taxon>Bacillus</taxon>
    </lineage>
</organism>
<dbReference type="Proteomes" id="UP000031563">
    <property type="component" value="Unassembled WGS sequence"/>
</dbReference>
<feature type="coiled-coil region" evidence="1">
    <location>
        <begin position="310"/>
        <end position="378"/>
    </location>
</feature>
<comment type="caution">
    <text evidence="2">The sequence shown here is derived from an EMBL/GenBank/DDBJ whole genome shotgun (WGS) entry which is preliminary data.</text>
</comment>
<evidence type="ECO:0000313" key="2">
    <source>
        <dbReference type="EMBL" id="KKB42480.1"/>
    </source>
</evidence>
<evidence type="ECO:0000313" key="3">
    <source>
        <dbReference type="Proteomes" id="UP000031563"/>
    </source>
</evidence>
<keyword evidence="1" id="KW-0175">Coiled coil</keyword>
<evidence type="ECO:0000256" key="1">
    <source>
        <dbReference type="SAM" id="Coils"/>
    </source>
</evidence>
<gene>
    <name evidence="2" type="ORF">QY95_00329</name>
</gene>
<reference evidence="2" key="1">
    <citation type="submission" date="2015-02" db="EMBL/GenBank/DDBJ databases">
        <title>Genome Assembly of Bacillaceae bacterium MTCC 8252.</title>
        <authorList>
            <person name="Verma A."/>
            <person name="Khatri I."/>
            <person name="Mual P."/>
            <person name="Subramanian S."/>
            <person name="Krishnamurthi S."/>
        </authorList>
    </citation>
    <scope>NUCLEOTIDE SEQUENCE [LARGE SCALE GENOMIC DNA]</scope>
    <source>
        <strain evidence="2">MTCC 8252</strain>
    </source>
</reference>
<feature type="coiled-coil region" evidence="1">
    <location>
        <begin position="432"/>
        <end position="480"/>
    </location>
</feature>
<keyword evidence="3" id="KW-1185">Reference proteome</keyword>
<accession>A0A0F5IAX5</accession>
<name>A0A0F5IAX5_BACTR</name>
<dbReference type="EMBL" id="JWIR02000012">
    <property type="protein sequence ID" value="KKB42480.1"/>
    <property type="molecule type" value="Genomic_DNA"/>
</dbReference>
<accession>A0A0F5I162</accession>
<protein>
    <submittedName>
        <fullName evidence="2">Uncharacterized protein</fullName>
    </submittedName>
</protein>
<dbReference type="STRING" id="1221996.QY95_00329"/>
<proteinExistence type="predicted"/>
<dbReference type="AlphaFoldDB" id="A0A0F5IAX5"/>
<sequence length="503" mass="59662">MLHELSFWDLVSSKTKDLVSKEQSAHFYEWLEKEADKLNVVEDQELQLDLQLELSKAMKIPMRTLENPYQIIKQCEDIIEEVFHQLHKQQKDFRSAYERSVEKNKLEFLIHWEMTELFSYLNEKRKKEEEASATVWAREVLQYVEQLPSHQSEQLKHQLNIVEWTEKEAGAALERNPLLLFTMIVKKAGFGFYKYLLHSFAKKKEAGAAEMAEAPYFSGLMDPDLLLPLIFRSGNILYRYQNLLFNKGLLPVVLLETALPYLADQAEEEVDDEKLAIISQSWNWRLVNYKNMLRAVNEMIQKQNDWSKGLSILKEELKEEESAFQQAETYNKQLYEKLKNLLKKDPARPYFGELSVKNNRYQESLKRIEEKMQKQAESKKGIIRSVSKFIKSSYYQTEKIQLEKRIEKVFDEMTALVLEKYQNYEPRLIEEIYASNEQLARLQTKQQDLQQRIRKFETKLAEVKRQEKETRSDIAEAEKRTYGLSQMYRLEMEKEANAHTDAK</sequence>